<organism evidence="3 4">
    <name type="scientific">Mitosporidium daphniae</name>
    <dbReference type="NCBI Taxonomy" id="1485682"/>
    <lineage>
        <taxon>Eukaryota</taxon>
        <taxon>Fungi</taxon>
        <taxon>Fungi incertae sedis</taxon>
        <taxon>Microsporidia</taxon>
        <taxon>Mitosporidium</taxon>
    </lineage>
</organism>
<feature type="compositionally biased region" description="Polar residues" evidence="1">
    <location>
        <begin position="214"/>
        <end position="230"/>
    </location>
</feature>
<evidence type="ECO:0000256" key="1">
    <source>
        <dbReference type="SAM" id="MobiDB-lite"/>
    </source>
</evidence>
<feature type="compositionally biased region" description="Polar residues" evidence="1">
    <location>
        <begin position="319"/>
        <end position="330"/>
    </location>
</feature>
<dbReference type="RefSeq" id="XP_013237542.1">
    <property type="nucleotide sequence ID" value="XM_013382088.1"/>
</dbReference>
<dbReference type="AlphaFoldDB" id="A0A098VQ44"/>
<feature type="domain" description="FHA" evidence="2">
    <location>
        <begin position="29"/>
        <end position="93"/>
    </location>
</feature>
<feature type="compositionally biased region" description="Basic and acidic residues" evidence="1">
    <location>
        <begin position="422"/>
        <end position="431"/>
    </location>
</feature>
<evidence type="ECO:0000313" key="4">
    <source>
        <dbReference type="Proteomes" id="UP000029725"/>
    </source>
</evidence>
<dbReference type="Proteomes" id="UP000029725">
    <property type="component" value="Unassembled WGS sequence"/>
</dbReference>
<protein>
    <recommendedName>
        <fullName evidence="2">FHA domain-containing protein</fullName>
    </recommendedName>
</protein>
<feature type="region of interest" description="Disordered" evidence="1">
    <location>
        <begin position="422"/>
        <end position="443"/>
    </location>
</feature>
<accession>A0A098VQ44</accession>
<feature type="region of interest" description="Disordered" evidence="1">
    <location>
        <begin position="538"/>
        <end position="563"/>
    </location>
</feature>
<dbReference type="GeneID" id="25260003"/>
<feature type="region of interest" description="Disordered" evidence="1">
    <location>
        <begin position="132"/>
        <end position="166"/>
    </location>
</feature>
<dbReference type="HOGENOM" id="CLU_470973_0_0_1"/>
<evidence type="ECO:0000313" key="3">
    <source>
        <dbReference type="EMBL" id="KGG51115.1"/>
    </source>
</evidence>
<reference evidence="3 4" key="1">
    <citation type="submission" date="2014-04" db="EMBL/GenBank/DDBJ databases">
        <title>A new species of microsporidia sheds light on the evolution of extreme parasitism.</title>
        <authorList>
            <person name="Haag K.L."/>
            <person name="James T.Y."/>
            <person name="Larsson R."/>
            <person name="Schaer T.M."/>
            <person name="Refardt D."/>
            <person name="Pombert J.-F."/>
            <person name="Ebert D."/>
        </authorList>
    </citation>
    <scope>NUCLEOTIDE SEQUENCE [LARGE SCALE GENOMIC DNA]</scope>
    <source>
        <strain evidence="3 4">UGP3</strain>
        <tissue evidence="3">Spores</tissue>
    </source>
</reference>
<dbReference type="EMBL" id="JMKJ01000388">
    <property type="protein sequence ID" value="KGG51115.1"/>
    <property type="molecule type" value="Genomic_DNA"/>
</dbReference>
<sequence length="579" mass="62732">MVNFNADMDGAKEPGLSASIADEECFGSIAIIRKNKDTEIFKMREPMGPQSHIVIKKSIVSLKHAVITTSSDKSSAHIQNVGGNGLYLNNIFVPKIDPSTNAATEPLPLKSGDVFHIFVSVSVSVSVSVPVPAPLSPSSTVTRLNTPKRKNPQDGSDQMASVSSPRRVTFVDEILSPHADSIKPKDIPITQQKAQTEHANEDLVSGLASEHSDGTGSEVSQQNGITSNGGSEHHAEGFSLGISQEQKDESILASVFSDIKEPSLSSNLAPNLSPLIVIERAINDHTSDIQIADDGPVDTNDPNSFQHRKVLPPNKSDHSQLSTTNPDSILGTDQSISVVSASIQLPKEDKLSSSSSVQDILLPVIIDLPQMNCNIDDGQVSANDNLPSEDRKKSIETEPDGISFQHTGQIVTGLLETLSPRRSERLTKQTDLKGPGFSSPMPQKQPEKLLAIGHDVENNNIFSSTEANGVFTLKTRRQLKRPFSDKENIPENRIGISNKNNINHQLELSKDISFMNSHQLLLEDRVQHVMSEPDLLSTGCSTPISDKTAPNKHSSARTPRSAISVRKSTRIAEKVTQIK</sequence>
<dbReference type="SUPFAM" id="SSF49879">
    <property type="entry name" value="SMAD/FHA domain"/>
    <property type="match status" value="1"/>
</dbReference>
<feature type="region of interest" description="Disordered" evidence="1">
    <location>
        <begin position="289"/>
        <end position="330"/>
    </location>
</feature>
<dbReference type="PROSITE" id="PS50006">
    <property type="entry name" value="FHA_DOMAIN"/>
    <property type="match status" value="1"/>
</dbReference>
<comment type="caution">
    <text evidence="3">The sequence shown here is derived from an EMBL/GenBank/DDBJ whole genome shotgun (WGS) entry which is preliminary data.</text>
</comment>
<proteinExistence type="predicted"/>
<dbReference type="VEuPathDB" id="MicrosporidiaDB:DI09_44p190"/>
<dbReference type="Gene3D" id="2.60.200.20">
    <property type="match status" value="1"/>
</dbReference>
<name>A0A098VQ44_9MICR</name>
<dbReference type="SMART" id="SM00240">
    <property type="entry name" value="FHA"/>
    <property type="match status" value="1"/>
</dbReference>
<dbReference type="InterPro" id="IPR000253">
    <property type="entry name" value="FHA_dom"/>
</dbReference>
<feature type="compositionally biased region" description="Low complexity" evidence="1">
    <location>
        <begin position="132"/>
        <end position="141"/>
    </location>
</feature>
<dbReference type="Pfam" id="PF00498">
    <property type="entry name" value="FHA"/>
    <property type="match status" value="1"/>
</dbReference>
<gene>
    <name evidence="3" type="ORF">DI09_44p190</name>
</gene>
<dbReference type="InterPro" id="IPR008984">
    <property type="entry name" value="SMAD_FHA_dom_sf"/>
</dbReference>
<feature type="region of interest" description="Disordered" evidence="1">
    <location>
        <begin position="181"/>
        <end position="236"/>
    </location>
</feature>
<feature type="compositionally biased region" description="Polar residues" evidence="1">
    <location>
        <begin position="153"/>
        <end position="166"/>
    </location>
</feature>
<evidence type="ECO:0000259" key="2">
    <source>
        <dbReference type="PROSITE" id="PS50006"/>
    </source>
</evidence>
<keyword evidence="4" id="KW-1185">Reference proteome</keyword>